<dbReference type="Proteomes" id="UP001177140">
    <property type="component" value="Unassembled WGS sequence"/>
</dbReference>
<dbReference type="AlphaFoldDB" id="A0AA42APT2"/>
<organism evidence="2 3">
    <name type="scientific">Papaver nudicaule</name>
    <name type="common">Iceland poppy</name>
    <dbReference type="NCBI Taxonomy" id="74823"/>
    <lineage>
        <taxon>Eukaryota</taxon>
        <taxon>Viridiplantae</taxon>
        <taxon>Streptophyta</taxon>
        <taxon>Embryophyta</taxon>
        <taxon>Tracheophyta</taxon>
        <taxon>Spermatophyta</taxon>
        <taxon>Magnoliopsida</taxon>
        <taxon>Ranunculales</taxon>
        <taxon>Papaveraceae</taxon>
        <taxon>Papaveroideae</taxon>
        <taxon>Papaver</taxon>
    </lineage>
</organism>
<name>A0AA42APT2_PAPNU</name>
<protein>
    <recommendedName>
        <fullName evidence="1">DUF659 domain-containing protein</fullName>
    </recommendedName>
</protein>
<dbReference type="PANTHER" id="PTHR32166">
    <property type="entry name" value="OSJNBA0013A04.12 PROTEIN"/>
    <property type="match status" value="1"/>
</dbReference>
<dbReference type="InterPro" id="IPR012337">
    <property type="entry name" value="RNaseH-like_sf"/>
</dbReference>
<proteinExistence type="predicted"/>
<dbReference type="SUPFAM" id="SSF53098">
    <property type="entry name" value="Ribonuclease H-like"/>
    <property type="match status" value="1"/>
</dbReference>
<keyword evidence="3" id="KW-1185">Reference proteome</keyword>
<dbReference type="PANTHER" id="PTHR32166:SF122">
    <property type="entry name" value="OS09G0499600 PROTEIN"/>
    <property type="match status" value="1"/>
</dbReference>
<reference evidence="2" key="1">
    <citation type="submission" date="2022-03" db="EMBL/GenBank/DDBJ databases">
        <title>A functionally conserved STORR gene fusion in Papaver species that diverged 16.8 million years ago.</title>
        <authorList>
            <person name="Catania T."/>
        </authorList>
    </citation>
    <scope>NUCLEOTIDE SEQUENCE</scope>
    <source>
        <strain evidence="2">S-191538</strain>
    </source>
</reference>
<evidence type="ECO:0000313" key="2">
    <source>
        <dbReference type="EMBL" id="MCL7039013.1"/>
    </source>
</evidence>
<comment type="caution">
    <text evidence="2">The sequence shown here is derived from an EMBL/GenBank/DDBJ whole genome shotgun (WGS) entry which is preliminary data.</text>
</comment>
<accession>A0AA42APT2</accession>
<evidence type="ECO:0000259" key="1">
    <source>
        <dbReference type="Pfam" id="PF04937"/>
    </source>
</evidence>
<gene>
    <name evidence="2" type="ORF">MKW94_008739</name>
</gene>
<dbReference type="InterPro" id="IPR007021">
    <property type="entry name" value="DUF659"/>
</dbReference>
<sequence>MKHHLAHTKNNVAKCLQVPKEVKDFFVSFLQKYEESKEKCDELIGVDGEDELGTKEKMMRDAFAKTKTPNTLNTYYKKPNRDVTCMAICDFLYANAVPFHAVNNIYFKRMINAIGEFGPGLKPPSMHEVRVTNLKKKVEYVEGTLAEFKEEWKQTGCTLMSDGWTDKKQRSITNFLVNSPSGTVFLKSIDTSDICHNAENLFQLLDAIVADLGEENVVQVITDGALAYVKAGELLMEKRKNLYWAPCAAHCINLMLEDIGQLPMHHDVIEKARSVSRFIYKRVWVLELMRKYTDDRDLARAGSTRFATNYLNLRSFHVLKIPLRKMFASEAWTKSNYAKDQLGIKVQGIILSDDNFWPAIISCLKSVTPLVKVLRLVDGDDKPAMGYIYKAIDN</sequence>
<feature type="domain" description="DUF659" evidence="1">
    <location>
        <begin position="124"/>
        <end position="275"/>
    </location>
</feature>
<dbReference type="EMBL" id="JAJJMA010196724">
    <property type="protein sequence ID" value="MCL7039013.1"/>
    <property type="molecule type" value="Genomic_DNA"/>
</dbReference>
<dbReference type="Pfam" id="PF04937">
    <property type="entry name" value="DUF659"/>
    <property type="match status" value="1"/>
</dbReference>
<feature type="non-terminal residue" evidence="2">
    <location>
        <position position="394"/>
    </location>
</feature>
<evidence type="ECO:0000313" key="3">
    <source>
        <dbReference type="Proteomes" id="UP001177140"/>
    </source>
</evidence>